<gene>
    <name evidence="4" type="ORF">Elusimicrob2101_1050</name>
</gene>
<reference evidence="4" key="1">
    <citation type="journal article" date="2020" name="J. ISSAAS">
        <title>Lactobacilli and other gastrointestinal microbiota of Peromyscus leucopus, reservoir host for agents of Lyme disease and other zoonoses in North America.</title>
        <authorList>
            <person name="Milovic A."/>
            <person name="Bassam K."/>
            <person name="Shao H."/>
            <person name="Chatzistamou I."/>
            <person name="Tufts D.M."/>
            <person name="Diuk-Wasser M."/>
            <person name="Barbour A.G."/>
        </authorList>
    </citation>
    <scope>NUCLEOTIDE SEQUENCE</scope>
    <source>
        <strain evidence="4">LL30</strain>
    </source>
</reference>
<keyword evidence="2" id="KW-0812">Transmembrane</keyword>
<dbReference type="GO" id="GO:0006508">
    <property type="term" value="P:proteolysis"/>
    <property type="evidence" value="ECO:0007669"/>
    <property type="project" value="InterPro"/>
</dbReference>
<feature type="domain" description="Peptidase S9 prolyl oligopeptidase catalytic" evidence="3">
    <location>
        <begin position="97"/>
        <end position="299"/>
    </location>
</feature>
<dbReference type="PANTHER" id="PTHR43358:SF4">
    <property type="entry name" value="ALPHA_BETA HYDROLASE FOLD-1 DOMAIN-CONTAINING PROTEIN"/>
    <property type="match status" value="1"/>
</dbReference>
<evidence type="ECO:0000256" key="1">
    <source>
        <dbReference type="ARBA" id="ARBA00022801"/>
    </source>
</evidence>
<keyword evidence="2" id="KW-0472">Membrane</keyword>
<dbReference type="InterPro" id="IPR002471">
    <property type="entry name" value="Pept_S9_AS"/>
</dbReference>
<evidence type="ECO:0000259" key="3">
    <source>
        <dbReference type="Pfam" id="PF00326"/>
    </source>
</evidence>
<keyword evidence="1 4" id="KW-0378">Hydrolase</keyword>
<dbReference type="Gene3D" id="3.40.50.1820">
    <property type="entry name" value="alpha/beta hydrolase"/>
    <property type="match status" value="1"/>
</dbReference>
<proteinExistence type="predicted"/>
<dbReference type="PANTHER" id="PTHR43358">
    <property type="entry name" value="ALPHA/BETA-HYDROLASE"/>
    <property type="match status" value="1"/>
</dbReference>
<dbReference type="InterPro" id="IPR029058">
    <property type="entry name" value="AB_hydrolase_fold"/>
</dbReference>
<dbReference type="SUPFAM" id="SSF53474">
    <property type="entry name" value="alpha/beta-Hydrolases"/>
    <property type="match status" value="1"/>
</dbReference>
<dbReference type="GO" id="GO:0004252">
    <property type="term" value="F:serine-type endopeptidase activity"/>
    <property type="evidence" value="ECO:0007669"/>
    <property type="project" value="InterPro"/>
</dbReference>
<dbReference type="EMBL" id="MN577572">
    <property type="protein sequence ID" value="QGT50842.1"/>
    <property type="molecule type" value="Genomic_DNA"/>
</dbReference>
<dbReference type="InterPro" id="IPR001375">
    <property type="entry name" value="Peptidase_S9_cat"/>
</dbReference>
<accession>A0A650EN12</accession>
<protein>
    <submittedName>
        <fullName evidence="4">Alpha/beta hydrolase</fullName>
    </submittedName>
</protein>
<sequence length="299" mass="34131">MNSVLYVALILLGAAGIISLLTVWFCMRAAKNVLHPASKRKPLDAWPDQFGLPYENVCFKTEDKVQIKGWFIASPEYSNKTVILMHGWGMNRADILKNTYFLRDLGFNLFYFDFRALGESGGKTSSIGYLELKDVAAAVRFLKETRPQFCEKIGLYGLSMGGMVAICEAARNPEITCVAAEASYYSFRRVVSRWAWVHHRVPYFPLIPIILHYIRKYLGVNPERYSPKYNIPKIAPRPVFIIHGRYDNLVPAAQAKLLYKKAGNPKEIWLVPGAKHNKCAEVGGFEYKQRLADFFRQHL</sequence>
<organism evidence="4">
    <name type="scientific">uncultured Elusimicrobia bacterium</name>
    <dbReference type="NCBI Taxonomy" id="699876"/>
    <lineage>
        <taxon>Bacteria</taxon>
        <taxon>Pseudomonadati</taxon>
        <taxon>Elusimicrobiota</taxon>
        <taxon>Elusimicrobia</taxon>
        <taxon>environmental samples</taxon>
    </lineage>
</organism>
<dbReference type="AlphaFoldDB" id="A0A650EN12"/>
<evidence type="ECO:0000256" key="2">
    <source>
        <dbReference type="SAM" id="Phobius"/>
    </source>
</evidence>
<name>A0A650EN12_9BACT</name>
<feature type="transmembrane region" description="Helical" evidence="2">
    <location>
        <begin position="6"/>
        <end position="30"/>
    </location>
</feature>
<dbReference type="PROSITE" id="PS00708">
    <property type="entry name" value="PRO_ENDOPEP_SER"/>
    <property type="match status" value="1"/>
</dbReference>
<dbReference type="InterPro" id="IPR052920">
    <property type="entry name" value="DNA-binding_regulatory"/>
</dbReference>
<dbReference type="Pfam" id="PF00326">
    <property type="entry name" value="Peptidase_S9"/>
    <property type="match status" value="1"/>
</dbReference>
<evidence type="ECO:0000313" key="4">
    <source>
        <dbReference type="EMBL" id="QGT50842.1"/>
    </source>
</evidence>
<keyword evidence="2" id="KW-1133">Transmembrane helix</keyword>